<sequence>MFAQKRINMKKNSSVKNKRMYCDLFSVKYGVQRCNRLGGVIQLRKIPSGTETIIVCPANLHKSKPNIYDKIDGSLTSKIYKEYQYGIGTHVEIINNRDGGYYKVKIVSSGEEGWMKAKALEGENDNISVDGYNEFSIYCDAIRDIYDSTLLVLNDRTKSYWNQTLLQFAKEASLTIGGFFLPPGLGTALGLILPKSKKENALERAHKFKAKNQNVLISYYNKGDKIFNPKHDTERAIKEVWGGMTKEIEKVAGGGSKNAEITLSIFNRFKSEVVMMIDAIVDKEK</sequence>
<name>A0A177XX87_9VIBR</name>
<dbReference type="Proteomes" id="UP000078406">
    <property type="component" value="Unassembled WGS sequence"/>
</dbReference>
<dbReference type="RefSeq" id="WP_054961738.1">
    <property type="nucleotide sequence ID" value="NZ_LLEI02000043.1"/>
</dbReference>
<accession>A0A177XX87</accession>
<dbReference type="AlphaFoldDB" id="A0A177XX87"/>
<dbReference type="EMBL" id="LLEI02000043">
    <property type="protein sequence ID" value="OAJ93217.1"/>
    <property type="molecule type" value="Genomic_DNA"/>
</dbReference>
<gene>
    <name evidence="1" type="ORF">APB76_14735</name>
</gene>
<evidence type="ECO:0000313" key="1">
    <source>
        <dbReference type="EMBL" id="OAJ93217.1"/>
    </source>
</evidence>
<comment type="caution">
    <text evidence="1">The sequence shown here is derived from an EMBL/GenBank/DDBJ whole genome shotgun (WGS) entry which is preliminary data.</text>
</comment>
<evidence type="ECO:0000313" key="2">
    <source>
        <dbReference type="Proteomes" id="UP000078406"/>
    </source>
</evidence>
<organism evidence="1 2">
    <name type="scientific">Vibrio bivalvicida</name>
    <dbReference type="NCBI Taxonomy" id="1276888"/>
    <lineage>
        <taxon>Bacteria</taxon>
        <taxon>Pseudomonadati</taxon>
        <taxon>Pseudomonadota</taxon>
        <taxon>Gammaproteobacteria</taxon>
        <taxon>Vibrionales</taxon>
        <taxon>Vibrionaceae</taxon>
        <taxon>Vibrio</taxon>
        <taxon>Vibrio oreintalis group</taxon>
    </lineage>
</organism>
<reference evidence="1 2" key="1">
    <citation type="journal article" date="2016" name="Syst. Appl. Microbiol.">
        <title>Vibrio bivalvicida sp. nov., a novel larval pathogen for bivalve molluscs reared in a hatchery.</title>
        <authorList>
            <person name="Dubert J."/>
            <person name="Romalde J.L."/>
            <person name="Prado S."/>
            <person name="Barja J.L."/>
        </authorList>
    </citation>
    <scope>NUCLEOTIDE SEQUENCE [LARGE SCALE GENOMIC DNA]</scope>
    <source>
        <strain evidence="1 2">605</strain>
    </source>
</reference>
<proteinExistence type="predicted"/>
<protein>
    <submittedName>
        <fullName evidence="1">Uncharacterized protein</fullName>
    </submittedName>
</protein>